<dbReference type="InterPro" id="IPR016024">
    <property type="entry name" value="ARM-type_fold"/>
</dbReference>
<feature type="region of interest" description="Disordered" evidence="4">
    <location>
        <begin position="1"/>
        <end position="91"/>
    </location>
</feature>
<keyword evidence="7" id="KW-1185">Reference proteome</keyword>
<organism evidence="6 7">
    <name type="scientific">Coccomyxa subellipsoidea</name>
    <dbReference type="NCBI Taxonomy" id="248742"/>
    <lineage>
        <taxon>Eukaryota</taxon>
        <taxon>Viridiplantae</taxon>
        <taxon>Chlorophyta</taxon>
        <taxon>core chlorophytes</taxon>
        <taxon>Trebouxiophyceae</taxon>
        <taxon>Trebouxiophyceae incertae sedis</taxon>
        <taxon>Coccomyxaceae</taxon>
        <taxon>Coccomyxa</taxon>
    </lineage>
</organism>
<keyword evidence="3" id="KW-0539">Nucleus</keyword>
<protein>
    <recommendedName>
        <fullName evidence="5">MI domain-containing protein</fullName>
    </recommendedName>
</protein>
<dbReference type="Pfam" id="PF02847">
    <property type="entry name" value="MA3"/>
    <property type="match status" value="1"/>
</dbReference>
<feature type="compositionally biased region" description="Basic and acidic residues" evidence="4">
    <location>
        <begin position="35"/>
        <end position="52"/>
    </location>
</feature>
<gene>
    <name evidence="6" type="ORF">WJX75_005666</name>
</gene>
<feature type="compositionally biased region" description="Polar residues" evidence="4">
    <location>
        <begin position="170"/>
        <end position="179"/>
    </location>
</feature>
<dbReference type="InterPro" id="IPR050781">
    <property type="entry name" value="CWC22_splicing_factor"/>
</dbReference>
<dbReference type="SUPFAM" id="SSF48371">
    <property type="entry name" value="ARM repeat"/>
    <property type="match status" value="1"/>
</dbReference>
<accession>A0ABR2Z377</accession>
<evidence type="ECO:0000256" key="4">
    <source>
        <dbReference type="SAM" id="MobiDB-lite"/>
    </source>
</evidence>
<feature type="region of interest" description="Disordered" evidence="4">
    <location>
        <begin position="164"/>
        <end position="201"/>
    </location>
</feature>
<evidence type="ECO:0000256" key="2">
    <source>
        <dbReference type="ARBA" id="ARBA00006856"/>
    </source>
</evidence>
<proteinExistence type="inferred from homology"/>
<name>A0ABR2Z377_9CHLO</name>
<dbReference type="InterPro" id="IPR003891">
    <property type="entry name" value="Initiation_fac_eIF4g_MI"/>
</dbReference>
<dbReference type="PANTHER" id="PTHR18034:SF4">
    <property type="entry name" value="NUCLEOLAR MIF4G DOMAIN-CONTAINING PROTEIN 1"/>
    <property type="match status" value="1"/>
</dbReference>
<dbReference type="InterPro" id="IPR003890">
    <property type="entry name" value="MIF4G-like_typ-3"/>
</dbReference>
<dbReference type="PROSITE" id="PS51366">
    <property type="entry name" value="MI"/>
    <property type="match status" value="1"/>
</dbReference>
<dbReference type="SMART" id="SM00544">
    <property type="entry name" value="MA3"/>
    <property type="match status" value="1"/>
</dbReference>
<dbReference type="Pfam" id="PF02854">
    <property type="entry name" value="MIF4G"/>
    <property type="match status" value="1"/>
</dbReference>
<evidence type="ECO:0000256" key="1">
    <source>
        <dbReference type="ARBA" id="ARBA00004604"/>
    </source>
</evidence>
<sequence>MFKVSQRKEQRKAARHKGRLHSNATRSKPPQTTGRKLEDKQENLHTAKKQEEATTSLVGTKRVAASPPERPKSSKKTKFAELLGKGQGNDKETHLAAIEAEATFQRQLAKKLGIKGKKRKAPEVSLNEAMDELDAIFAEDADGPGQQEENSDEEGDIIDAHQQRRVESQEAGTSRQATASIGKYVPPAARNQGRASDKLGASERLTKQVKGLLNRLAEANLQSTVEQSSELLQAESRRAVIQGLTDELLQAVAEGPRATDRFAAVTAAFMAGLAGIARAAEVAAHFLAALASRMEAAVQEEDSLAASNLAHVVGHLYGCRVLEAATVYSLLDHLRERFAEQDVALIFALLNSIGYQLRSDDPAAMKDFVTAVHARAGKASGEGKLSSRAEVLLSLVLDIKNNKQRNRGSTVSVSSVLSAGVLKWLKSINIEEVQLRNLSWAKVLQPKKKGLWWLPLASEAGTVGPLPGAAGALAEAAGDGGAELLRAAAAQRMNTETRRAVFCVVMGARDCADASERLLRLPLKGEAEREVVRVVLECCLQERSWNPYYAHLLASLTRAVKGHRITLQFCLWDHFKQLDEGDVRRLANLARLTSMLIASKALPITVLKALDFTEVMSARQLLFWRGLFEELLASCASAEAAEELFAKFGGSGLATMRSGLTLFLRRQFGPWLAAKHTDSDDLLAKLQAAELYIRKQKGLYAA</sequence>
<comment type="similarity">
    <text evidence="2">Belongs to the CWC22 family.</text>
</comment>
<feature type="compositionally biased region" description="Polar residues" evidence="4">
    <location>
        <begin position="22"/>
        <end position="34"/>
    </location>
</feature>
<dbReference type="EMBL" id="JALJOT010000001">
    <property type="protein sequence ID" value="KAK9918652.1"/>
    <property type="molecule type" value="Genomic_DNA"/>
</dbReference>
<comment type="subcellular location">
    <subcellularLocation>
        <location evidence="1">Nucleus</location>
        <location evidence="1">Nucleolus</location>
    </subcellularLocation>
</comment>
<feature type="domain" description="MI" evidence="5">
    <location>
        <begin position="496"/>
        <end position="612"/>
    </location>
</feature>
<feature type="compositionally biased region" description="Basic and acidic residues" evidence="4">
    <location>
        <begin position="1"/>
        <end position="12"/>
    </location>
</feature>
<comment type="caution">
    <text evidence="6">The sequence shown here is derived from an EMBL/GenBank/DDBJ whole genome shotgun (WGS) entry which is preliminary data.</text>
</comment>
<dbReference type="SMART" id="SM00543">
    <property type="entry name" value="MIF4G"/>
    <property type="match status" value="1"/>
</dbReference>
<evidence type="ECO:0000313" key="7">
    <source>
        <dbReference type="Proteomes" id="UP001491310"/>
    </source>
</evidence>
<reference evidence="6 7" key="1">
    <citation type="journal article" date="2024" name="Nat. Commun.">
        <title>Phylogenomics reveals the evolutionary origins of lichenization in chlorophyte algae.</title>
        <authorList>
            <person name="Puginier C."/>
            <person name="Libourel C."/>
            <person name="Otte J."/>
            <person name="Skaloud P."/>
            <person name="Haon M."/>
            <person name="Grisel S."/>
            <person name="Petersen M."/>
            <person name="Berrin J.G."/>
            <person name="Delaux P.M."/>
            <person name="Dal Grande F."/>
            <person name="Keller J."/>
        </authorList>
    </citation>
    <scope>NUCLEOTIDE SEQUENCE [LARGE SCALE GENOMIC DNA]</scope>
    <source>
        <strain evidence="6 7">SAG 216-7</strain>
    </source>
</reference>
<evidence type="ECO:0000259" key="5">
    <source>
        <dbReference type="PROSITE" id="PS51366"/>
    </source>
</evidence>
<dbReference type="PANTHER" id="PTHR18034">
    <property type="entry name" value="CELL CYCLE CONTROL PROTEIN CWF22-RELATED"/>
    <property type="match status" value="1"/>
</dbReference>
<dbReference type="Proteomes" id="UP001491310">
    <property type="component" value="Unassembled WGS sequence"/>
</dbReference>
<evidence type="ECO:0000313" key="6">
    <source>
        <dbReference type="EMBL" id="KAK9918652.1"/>
    </source>
</evidence>
<dbReference type="Gene3D" id="1.25.40.180">
    <property type="match status" value="1"/>
</dbReference>
<evidence type="ECO:0000256" key="3">
    <source>
        <dbReference type="ARBA" id="ARBA00023242"/>
    </source>
</evidence>